<evidence type="ECO:0000313" key="1">
    <source>
        <dbReference type="EMBL" id="RXI05924.1"/>
    </source>
</evidence>
<keyword evidence="2" id="KW-1185">Reference proteome</keyword>
<reference evidence="1 2" key="1">
    <citation type="submission" date="2018-10" db="EMBL/GenBank/DDBJ databases">
        <title>A high-quality apple genome assembly.</title>
        <authorList>
            <person name="Hu J."/>
        </authorList>
    </citation>
    <scope>NUCLEOTIDE SEQUENCE [LARGE SCALE GENOMIC DNA]</scope>
    <source>
        <strain evidence="2">cv. HFTH1</strain>
        <tissue evidence="1">Young leaf</tissue>
    </source>
</reference>
<proteinExistence type="predicted"/>
<protein>
    <submittedName>
        <fullName evidence="1">Uncharacterized protein</fullName>
    </submittedName>
</protein>
<organism evidence="1 2">
    <name type="scientific">Malus domestica</name>
    <name type="common">Apple</name>
    <name type="synonym">Pyrus malus</name>
    <dbReference type="NCBI Taxonomy" id="3750"/>
    <lineage>
        <taxon>Eukaryota</taxon>
        <taxon>Viridiplantae</taxon>
        <taxon>Streptophyta</taxon>
        <taxon>Embryophyta</taxon>
        <taxon>Tracheophyta</taxon>
        <taxon>Spermatophyta</taxon>
        <taxon>Magnoliopsida</taxon>
        <taxon>eudicotyledons</taxon>
        <taxon>Gunneridae</taxon>
        <taxon>Pentapetalae</taxon>
        <taxon>rosids</taxon>
        <taxon>fabids</taxon>
        <taxon>Rosales</taxon>
        <taxon>Rosaceae</taxon>
        <taxon>Amygdaloideae</taxon>
        <taxon>Maleae</taxon>
        <taxon>Malus</taxon>
    </lineage>
</organism>
<dbReference type="AlphaFoldDB" id="A0A498KHP1"/>
<name>A0A498KHP1_MALDO</name>
<comment type="caution">
    <text evidence="1">The sequence shown here is derived from an EMBL/GenBank/DDBJ whole genome shotgun (WGS) entry which is preliminary data.</text>
</comment>
<dbReference type="Proteomes" id="UP000290289">
    <property type="component" value="Chromosome 2"/>
</dbReference>
<accession>A0A498KHP1</accession>
<sequence>MVNAGKDIKVVVAEIQKNKNTPLVPKKMNHPDNYANANVNSLENVENDHGTMWKNLTYPLVVSYRIRVSVSVSVSMHHSCHDFNTIGSTVCGSWDPFCRISKLSYVCQRIKERPLELIF</sequence>
<evidence type="ECO:0000313" key="2">
    <source>
        <dbReference type="Proteomes" id="UP000290289"/>
    </source>
</evidence>
<gene>
    <name evidence="1" type="ORF">DVH24_017966</name>
</gene>
<dbReference type="EMBL" id="RDQH01000328">
    <property type="protein sequence ID" value="RXI05924.1"/>
    <property type="molecule type" value="Genomic_DNA"/>
</dbReference>